<reference evidence="3" key="2">
    <citation type="submission" date="2024-04" db="EMBL/GenBank/DDBJ databases">
        <authorList>
            <person name="Chen Y."/>
            <person name="Shah S."/>
            <person name="Dougan E. K."/>
            <person name="Thang M."/>
            <person name="Chan C."/>
        </authorList>
    </citation>
    <scope>NUCLEOTIDE SEQUENCE [LARGE SCALE GENOMIC DNA]</scope>
</reference>
<evidence type="ECO:0000313" key="4">
    <source>
        <dbReference type="EMBL" id="CAL4788054.1"/>
    </source>
</evidence>
<feature type="compositionally biased region" description="Basic and acidic residues" evidence="1">
    <location>
        <begin position="516"/>
        <end position="531"/>
    </location>
</feature>
<keyword evidence="5" id="KW-1185">Reference proteome</keyword>
<feature type="region of interest" description="Disordered" evidence="1">
    <location>
        <begin position="727"/>
        <end position="792"/>
    </location>
</feature>
<feature type="compositionally biased region" description="Low complexity" evidence="1">
    <location>
        <begin position="467"/>
        <end position="483"/>
    </location>
</feature>
<dbReference type="AlphaFoldDB" id="A0A9P1CY17"/>
<evidence type="ECO:0000313" key="2">
    <source>
        <dbReference type="EMBL" id="CAI4000742.1"/>
    </source>
</evidence>
<feature type="non-terminal residue" evidence="2">
    <location>
        <position position="1066"/>
    </location>
</feature>
<feature type="region of interest" description="Disordered" evidence="1">
    <location>
        <begin position="129"/>
        <end position="227"/>
    </location>
</feature>
<feature type="region of interest" description="Disordered" evidence="1">
    <location>
        <begin position="403"/>
        <end position="633"/>
    </location>
</feature>
<dbReference type="EMBL" id="CAMXCT010002834">
    <property type="protein sequence ID" value="CAI4000742.1"/>
    <property type="molecule type" value="Genomic_DNA"/>
</dbReference>
<feature type="non-terminal residue" evidence="2">
    <location>
        <position position="1"/>
    </location>
</feature>
<feature type="region of interest" description="Disordered" evidence="1">
    <location>
        <begin position="944"/>
        <end position="975"/>
    </location>
</feature>
<gene>
    <name evidence="2" type="ORF">C1SCF055_LOCUS26841</name>
</gene>
<dbReference type="Proteomes" id="UP001152797">
    <property type="component" value="Unassembled WGS sequence"/>
</dbReference>
<protein>
    <submittedName>
        <fullName evidence="4">RanBP2-type domain-containing protein</fullName>
    </submittedName>
</protein>
<feature type="compositionally biased region" description="Basic residues" evidence="1">
    <location>
        <begin position="148"/>
        <end position="163"/>
    </location>
</feature>
<evidence type="ECO:0000256" key="1">
    <source>
        <dbReference type="SAM" id="MobiDB-lite"/>
    </source>
</evidence>
<proteinExistence type="predicted"/>
<feature type="region of interest" description="Disordered" evidence="1">
    <location>
        <begin position="76"/>
        <end position="100"/>
    </location>
</feature>
<accession>A0A9P1CY17</accession>
<feature type="region of interest" description="Disordered" evidence="1">
    <location>
        <begin position="369"/>
        <end position="391"/>
    </location>
</feature>
<feature type="compositionally biased region" description="Basic and acidic residues" evidence="1">
    <location>
        <begin position="765"/>
        <end position="775"/>
    </location>
</feature>
<feature type="compositionally biased region" description="Basic and acidic residues" evidence="1">
    <location>
        <begin position="164"/>
        <end position="173"/>
    </location>
</feature>
<feature type="compositionally biased region" description="Basic and acidic residues" evidence="1">
    <location>
        <begin position="136"/>
        <end position="146"/>
    </location>
</feature>
<dbReference type="EMBL" id="CAMXCT030002834">
    <property type="protein sequence ID" value="CAL4788054.1"/>
    <property type="molecule type" value="Genomic_DNA"/>
</dbReference>
<feature type="compositionally biased region" description="Pro residues" evidence="1">
    <location>
        <begin position="546"/>
        <end position="563"/>
    </location>
</feature>
<feature type="compositionally biased region" description="Low complexity" evidence="1">
    <location>
        <begin position="533"/>
        <end position="545"/>
    </location>
</feature>
<feature type="compositionally biased region" description="Basic and acidic residues" evidence="1">
    <location>
        <begin position="188"/>
        <end position="213"/>
    </location>
</feature>
<evidence type="ECO:0000313" key="5">
    <source>
        <dbReference type="Proteomes" id="UP001152797"/>
    </source>
</evidence>
<feature type="compositionally biased region" description="Low complexity" evidence="1">
    <location>
        <begin position="502"/>
        <end position="514"/>
    </location>
</feature>
<dbReference type="EMBL" id="CAMXCT020002834">
    <property type="protein sequence ID" value="CAL1154117.1"/>
    <property type="molecule type" value="Genomic_DNA"/>
</dbReference>
<feature type="compositionally biased region" description="Pro residues" evidence="1">
    <location>
        <begin position="484"/>
        <end position="501"/>
    </location>
</feature>
<feature type="compositionally biased region" description="Polar residues" evidence="1">
    <location>
        <begin position="605"/>
        <end position="618"/>
    </location>
</feature>
<sequence length="1066" mass="116922">VTLLEMEIPQVGQLWLGKVLMRAVRMRFLLMQADAASEAGAGCPGEVHVESALEDALQEAVEPAFDDALEKAVEPPLEDALEKDKVSPKPRSPLVSDPPDLHEVLAGLTLDEIDLSQHSHDLLAEQAKLRSRARKDHQEKGEEPSGRGRGKGRGRGRGRGGTKRPKEELEPKEPSAASSSVAKKQKHENKSGCKRTPESVEDNKLDGHDEPSQKPRARKQKKAHVIDAEEEERIKATIPSLQHYKAFRPMTLKAEWASRNLALPSAMPESSFNRNRSCLPILALRVPTLAPKDVTVFDLFCGTGGIHRAPVLDFLKSEIALGAFKPRDTLPLRIEPLAAHEVDIYFKHLNAPCIKRCLQAQVALGGDRFDPGAMGRPKKVAAQPPPQALANPNAAQDYLAKARVAKSKRKNDTDVTTDEPVRVKAKPGVTPEPSSSPPKAVCESKAMPSVRVRGKSPGRITAPPPAKASSVASPTVTPVKASPAAPPSPAIAPVKAAPPTPAVTSSTPAKASSAFDRVKDVLQKAKNKRLESAAACAPAVAAKAPQIPPKAPPGLSIKPPPPKTISKESLESSLPDTPKAPGRDTSSAMHLTTPPVKEHAVTATPPDTISTADTSLATSPVEPKQLGWETEEEPWYDSQRDYFGSRGESWWSNWDCYGGPTWYYDSWKNRDVYCWGPQSWVVDRKSTWDYGSGDAHSPRVPSPSDMEETTSPDIRSTLANRMPSWVSVASAASEAGETPETPNTDGQEVDQQEGAEPAEDVENGTGDKWRLDKHGNPLSPPALYMRTKNPVPEEIAQKKIEAETSKDGKNNKMHDLYMQFLSCRGVWNKCQLVVTATKSHESEHQELYQFLPRSGLIRELGTEELADDLISRHKDAENRLPSKMKNKYIKPHPDFPDREELWRYKVFVSHSEAKKTNLKTSTTLQRDADVDEEDWHDALNTAMEDADVGPGMPTRRIKTPTNAAAPKEKTPEQKLSQVSCHHVGFTRSEHFKEALMRDLQASSKSLDKQKATAVQNLVKKQDIVPTFDATRLNALDAELKSVKKVVVLRSRAQRNQLTMQLTCAMA</sequence>
<comment type="caution">
    <text evidence="2">The sequence shown here is derived from an EMBL/GenBank/DDBJ whole genome shotgun (WGS) entry which is preliminary data.</text>
</comment>
<organism evidence="2">
    <name type="scientific">Cladocopium goreaui</name>
    <dbReference type="NCBI Taxonomy" id="2562237"/>
    <lineage>
        <taxon>Eukaryota</taxon>
        <taxon>Sar</taxon>
        <taxon>Alveolata</taxon>
        <taxon>Dinophyceae</taxon>
        <taxon>Suessiales</taxon>
        <taxon>Symbiodiniaceae</taxon>
        <taxon>Cladocopium</taxon>
    </lineage>
</organism>
<name>A0A9P1CY17_9DINO</name>
<feature type="compositionally biased region" description="Acidic residues" evidence="1">
    <location>
        <begin position="747"/>
        <end position="762"/>
    </location>
</feature>
<reference evidence="2" key="1">
    <citation type="submission" date="2022-10" db="EMBL/GenBank/DDBJ databases">
        <authorList>
            <person name="Chen Y."/>
            <person name="Dougan E. K."/>
            <person name="Chan C."/>
            <person name="Rhodes N."/>
            <person name="Thang M."/>
        </authorList>
    </citation>
    <scope>NUCLEOTIDE SEQUENCE</scope>
</reference>
<feature type="region of interest" description="Disordered" evidence="1">
    <location>
        <begin position="690"/>
        <end position="711"/>
    </location>
</feature>
<evidence type="ECO:0000313" key="3">
    <source>
        <dbReference type="EMBL" id="CAL1154117.1"/>
    </source>
</evidence>